<dbReference type="InterPro" id="IPR048255">
    <property type="entry name" value="IML1_N"/>
</dbReference>
<dbReference type="Pfam" id="PF00610">
    <property type="entry name" value="DEP"/>
    <property type="match status" value="1"/>
</dbReference>
<organism evidence="7 8">
    <name type="scientific">Kluyveromyces dobzhanskii CBS 2104</name>
    <dbReference type="NCBI Taxonomy" id="1427455"/>
    <lineage>
        <taxon>Eukaryota</taxon>
        <taxon>Fungi</taxon>
        <taxon>Dikarya</taxon>
        <taxon>Ascomycota</taxon>
        <taxon>Saccharomycotina</taxon>
        <taxon>Saccharomycetes</taxon>
        <taxon>Saccharomycetales</taxon>
        <taxon>Saccharomycetaceae</taxon>
        <taxon>Kluyveromyces</taxon>
    </lineage>
</organism>
<evidence type="ECO:0000256" key="3">
    <source>
        <dbReference type="ARBA" id="ARBA00018529"/>
    </source>
</evidence>
<feature type="compositionally biased region" description="Polar residues" evidence="5">
    <location>
        <begin position="765"/>
        <end position="779"/>
    </location>
</feature>
<feature type="region of interest" description="Disordered" evidence="5">
    <location>
        <begin position="708"/>
        <end position="801"/>
    </location>
</feature>
<feature type="compositionally biased region" description="Polar residues" evidence="5">
    <location>
        <begin position="84"/>
        <end position="110"/>
    </location>
</feature>
<dbReference type="InterPro" id="IPR045838">
    <property type="entry name" value="DEPDC5_CTD"/>
</dbReference>
<feature type="compositionally biased region" description="Low complexity" evidence="5">
    <location>
        <begin position="787"/>
        <end position="797"/>
    </location>
</feature>
<dbReference type="SUPFAM" id="SSF46785">
    <property type="entry name" value="Winged helix' DNA-binding domain"/>
    <property type="match status" value="1"/>
</dbReference>
<evidence type="ECO:0000313" key="7">
    <source>
        <dbReference type="EMBL" id="CDO92188.1"/>
    </source>
</evidence>
<dbReference type="SMART" id="SM00049">
    <property type="entry name" value="DEP"/>
    <property type="match status" value="1"/>
</dbReference>
<dbReference type="CDD" id="cd04449">
    <property type="entry name" value="DEP_DEPDC5-like"/>
    <property type="match status" value="1"/>
</dbReference>
<dbReference type="GO" id="GO:0005096">
    <property type="term" value="F:GTPase activator activity"/>
    <property type="evidence" value="ECO:0007669"/>
    <property type="project" value="InterPro"/>
</dbReference>
<dbReference type="GO" id="GO:1904262">
    <property type="term" value="P:negative regulation of TORC1 signaling"/>
    <property type="evidence" value="ECO:0007669"/>
    <property type="project" value="TreeGrafter"/>
</dbReference>
<dbReference type="OrthoDB" id="39497at2759"/>
<sequence length="1555" mass="179348">MPPGELIFSNLRSGSRPVPRDRDAPSSVQSDVMSMKSTPMNIIQGNGIPDSGPTKNVTIRNNTLSIGVSSQLPRTAFNGPRIRMSTNGLKASRGKTSQSQLQDNYQSSKNVSDDEVNTDSEIRKRSIELEPAFHEVRFSSEQVMLDISSIKGAKEGDLAELKTYRKTPGSRDKKLYFIVRDFDAETRRRSKSSQISILSGQLQQVLDLSIRSKVWVKLKDKKLLAVDLVELHVKDCHVNRGDMWKFSTRLHDSCVFLGQKAGLIETVRATVKGIYINGKKVFSGYIDENTKIIFRSESAKLLFMIQITDEMWHFEENGEETFHKVVNSLFPEIFRKWKNIGTHHSISIMFCASIDRSDSTANDITPGERLKSTDDYFRVVVDQVNIVHWVEIMKTLRIEFIRIAQELRNVKLNENTSIINGSLPSVIKSNLLETINLATTLVTDPFQQNDLRHTTTHAIIVTAGSGLYDVDYDLLKITTQKLMSLEITMDLICLTRPPLHIVPLLRYRDYKNQLHHCTPTWLSISFWNDSSRANVEWRPRCKIYDVLMMGLTETELKDEIALQSMKINDRSDSISELMESYDSSAFEVRVNPYLSGMDDNKAVEFQSSQKSKTEWKKRMVSNSKPVSDQTDTIKWMKPKSTNAVQQPASKEKVFAQLSSPPDSKSYHSEARFKNHIHAVDSLALNTLKRVRDTNSGVTQRIMSKLFPDLASQKSHESLRQSASSRTTKATSTAADKEAPQKTNKSLKAHQKRISTTNNSKKESSCGGSLVSSQASSNQRTQDRNHLLSETSLKTTKLNSRPKTGIDGDSWIEIANPSVPVDAELASYLIPNRWKDVFPKYVAKKYTKWRSFTTPAELPLTTSMFPTPYDFEHKFSLRNHTVSLNIEQEGYQQSIFDLLQNMIYVRLLAGFQFCLGKNVAKVEKTRNKDISGSRITHLIEKDNYKDVSIYMRIDNEIHRIVCFDETIDVQRYVRHDDLQLLQSFARYTPNVKTRYESEYRELDLDPVKTRRESYNWNQLDQVLAGYGDTMMDPTTQKRFRCKFVILPSEIPPNTFQSTVNGRKETLTAEEIRLEGLRKIISSISRSRLRTEREKKDKRSHKEEILPEVLFYTGYLFDFIEEHNDFLKNSGTAVKNSIFMEDAETLSKDVDLTKVSFELQRGLDPIKLVNRKWHWKRHENCFIGLELVNWLLEHFSDIHTREDAVVYGQELMNRGLFLHVESRHGFLDGHYFYQLNPEFTAENKTLYKTSTKHSAESHLQRKISTSNKSESTPSVDRTISAESHQYSEDHITKPEEHNITVMLSNAVVVDLDPGKKSYKLETCIAHYDRVHNPDHCFHIRLEWLTATPKLIDDLITNWSRLAERYGLKLVEIPWDELCNIPKINPFHSFMNIKLAINPWQDIEFREESIFKEQKFFYHIYLLEKSGFLLDNRASKFFQSEKTTSYQIIYSWGKPMFKYAQYIHYTGSCMAEIRENGDFFLAPNNLHISRVNTGNIISKATSHLKFTLDAQKIMLNFRKTCESYESLRDVFLEAKEKHIDNRVNLEEYSPFQSFNLCT</sequence>
<dbReference type="InterPro" id="IPR027244">
    <property type="entry name" value="IML1"/>
</dbReference>
<evidence type="ECO:0000259" key="6">
    <source>
        <dbReference type="PROSITE" id="PS50186"/>
    </source>
</evidence>
<evidence type="ECO:0000313" key="8">
    <source>
        <dbReference type="Proteomes" id="UP000031516"/>
    </source>
</evidence>
<dbReference type="InterPro" id="IPR036388">
    <property type="entry name" value="WH-like_DNA-bd_sf"/>
</dbReference>
<protein>
    <recommendedName>
        <fullName evidence="3">Vacuolar membrane-associated protein IML1</fullName>
    </recommendedName>
    <alternativeName>
        <fullName evidence="4">Vacuolar membrane-associated protein iml1</fullName>
    </alternativeName>
</protein>
<name>A0A0A8L027_9SACH</name>
<feature type="compositionally biased region" description="Polar residues" evidence="5">
    <location>
        <begin position="1260"/>
        <end position="1276"/>
    </location>
</feature>
<gene>
    <name evidence="7" type="ORF">KLDO_g511</name>
</gene>
<evidence type="ECO:0000256" key="1">
    <source>
        <dbReference type="ARBA" id="ARBA00004148"/>
    </source>
</evidence>
<dbReference type="GO" id="GO:0035556">
    <property type="term" value="P:intracellular signal transduction"/>
    <property type="evidence" value="ECO:0007669"/>
    <property type="project" value="InterPro"/>
</dbReference>
<evidence type="ECO:0000256" key="5">
    <source>
        <dbReference type="SAM" id="MobiDB-lite"/>
    </source>
</evidence>
<comment type="caution">
    <text evidence="7">The sequence shown here is derived from an EMBL/GenBank/DDBJ whole genome shotgun (WGS) entry which is preliminary data.</text>
</comment>
<keyword evidence="8" id="KW-1185">Reference proteome</keyword>
<dbReference type="GO" id="GO:0005774">
    <property type="term" value="C:vacuolar membrane"/>
    <property type="evidence" value="ECO:0007669"/>
    <property type="project" value="UniProtKB-SubCell"/>
</dbReference>
<feature type="region of interest" description="Disordered" evidence="5">
    <location>
        <begin position="1248"/>
        <end position="1276"/>
    </location>
</feature>
<evidence type="ECO:0000256" key="4">
    <source>
        <dbReference type="ARBA" id="ARBA00021881"/>
    </source>
</evidence>
<dbReference type="Gene3D" id="1.10.10.10">
    <property type="entry name" value="Winged helix-like DNA-binding domain superfamily/Winged helix DNA-binding domain"/>
    <property type="match status" value="1"/>
</dbReference>
<dbReference type="Proteomes" id="UP000031516">
    <property type="component" value="Unassembled WGS sequence"/>
</dbReference>
<comment type="subcellular location">
    <subcellularLocation>
        <location evidence="1">Vacuole membrane</location>
        <topology evidence="1">Peripheral membrane protein</topology>
    </subcellularLocation>
</comment>
<dbReference type="InterPro" id="IPR000591">
    <property type="entry name" value="DEP_dom"/>
</dbReference>
<feature type="region of interest" description="Disordered" evidence="5">
    <location>
        <begin position="75"/>
        <end position="117"/>
    </location>
</feature>
<feature type="region of interest" description="Disordered" evidence="5">
    <location>
        <begin position="639"/>
        <end position="667"/>
    </location>
</feature>
<evidence type="ECO:0000256" key="2">
    <source>
        <dbReference type="ARBA" id="ARBA00005643"/>
    </source>
</evidence>
<dbReference type="PROSITE" id="PS50186">
    <property type="entry name" value="DEP"/>
    <property type="match status" value="1"/>
</dbReference>
<accession>A0A0A8L027</accession>
<proteinExistence type="inferred from homology"/>
<dbReference type="InterPro" id="IPR036390">
    <property type="entry name" value="WH_DNA-bd_sf"/>
</dbReference>
<comment type="similarity">
    <text evidence="2">Belongs to the IML1 family.</text>
</comment>
<reference evidence="7 8" key="1">
    <citation type="submission" date="2014-03" db="EMBL/GenBank/DDBJ databases">
        <title>The genome of Kluyveromyces dobzhanskii.</title>
        <authorList>
            <person name="Nystedt B."/>
            <person name="Astrom S."/>
        </authorList>
    </citation>
    <scope>NUCLEOTIDE SEQUENCE [LARGE SCALE GENOMIC DNA]</scope>
    <source>
        <strain evidence="7 8">CBS 2104</strain>
    </source>
</reference>
<feature type="compositionally biased region" description="Low complexity" evidence="5">
    <location>
        <begin position="721"/>
        <end position="733"/>
    </location>
</feature>
<dbReference type="Pfam" id="PF19418">
    <property type="entry name" value="DEPDC5_CTD"/>
    <property type="match status" value="1"/>
</dbReference>
<dbReference type="GO" id="GO:1990130">
    <property type="term" value="C:GATOR1 complex"/>
    <property type="evidence" value="ECO:0007669"/>
    <property type="project" value="TreeGrafter"/>
</dbReference>
<feature type="domain" description="DEP" evidence="6">
    <location>
        <begin position="1157"/>
        <end position="1235"/>
    </location>
</feature>
<feature type="region of interest" description="Disordered" evidence="5">
    <location>
        <begin position="10"/>
        <end position="34"/>
    </location>
</feature>
<dbReference type="PANTHER" id="PTHR13179:SF8">
    <property type="entry name" value="GATOR COMPLEX PROTEIN DEPDC5"/>
    <property type="match status" value="1"/>
</dbReference>
<dbReference type="GO" id="GO:0010508">
    <property type="term" value="P:positive regulation of autophagy"/>
    <property type="evidence" value="ECO:0007669"/>
    <property type="project" value="TreeGrafter"/>
</dbReference>
<feature type="compositionally biased region" description="Polar residues" evidence="5">
    <location>
        <begin position="639"/>
        <end position="648"/>
    </location>
</feature>
<dbReference type="Pfam" id="PF12257">
    <property type="entry name" value="IML1"/>
    <property type="match status" value="1"/>
</dbReference>
<dbReference type="PANTHER" id="PTHR13179">
    <property type="entry name" value="DEP DOMAIN CONTAINING PROTEIN 5"/>
    <property type="match status" value="1"/>
</dbReference>
<dbReference type="EMBL" id="CCBQ010000012">
    <property type="protein sequence ID" value="CDO92188.1"/>
    <property type="molecule type" value="Genomic_DNA"/>
</dbReference>